<accession>A0ACC0CIU0</accession>
<keyword evidence="2" id="KW-1185">Reference proteome</keyword>
<gene>
    <name evidence="1" type="ORF">F4821DRAFT_276258</name>
</gene>
<evidence type="ECO:0000313" key="1">
    <source>
        <dbReference type="EMBL" id="KAI6080310.1"/>
    </source>
</evidence>
<proteinExistence type="predicted"/>
<organism evidence="1 2">
    <name type="scientific">Hypoxylon rubiginosum</name>
    <dbReference type="NCBI Taxonomy" id="110542"/>
    <lineage>
        <taxon>Eukaryota</taxon>
        <taxon>Fungi</taxon>
        <taxon>Dikarya</taxon>
        <taxon>Ascomycota</taxon>
        <taxon>Pezizomycotina</taxon>
        <taxon>Sordariomycetes</taxon>
        <taxon>Xylariomycetidae</taxon>
        <taxon>Xylariales</taxon>
        <taxon>Hypoxylaceae</taxon>
        <taxon>Hypoxylon</taxon>
    </lineage>
</organism>
<evidence type="ECO:0000313" key="2">
    <source>
        <dbReference type="Proteomes" id="UP001497680"/>
    </source>
</evidence>
<protein>
    <submittedName>
        <fullName evidence="1">HET-domain-containing protein</fullName>
    </submittedName>
</protein>
<reference evidence="1 2" key="1">
    <citation type="journal article" date="2022" name="New Phytol.">
        <title>Ecological generalism drives hyperdiversity of secondary metabolite gene clusters in xylarialean endophytes.</title>
        <authorList>
            <person name="Franco M.E.E."/>
            <person name="Wisecaver J.H."/>
            <person name="Arnold A.E."/>
            <person name="Ju Y.M."/>
            <person name="Slot J.C."/>
            <person name="Ahrendt S."/>
            <person name="Moore L.P."/>
            <person name="Eastman K.E."/>
            <person name="Scott K."/>
            <person name="Konkel Z."/>
            <person name="Mondo S.J."/>
            <person name="Kuo A."/>
            <person name="Hayes R.D."/>
            <person name="Haridas S."/>
            <person name="Andreopoulos B."/>
            <person name="Riley R."/>
            <person name="LaButti K."/>
            <person name="Pangilinan J."/>
            <person name="Lipzen A."/>
            <person name="Amirebrahimi M."/>
            <person name="Yan J."/>
            <person name="Adam C."/>
            <person name="Keymanesh K."/>
            <person name="Ng V."/>
            <person name="Louie K."/>
            <person name="Northen T."/>
            <person name="Drula E."/>
            <person name="Henrissat B."/>
            <person name="Hsieh H.M."/>
            <person name="Youens-Clark K."/>
            <person name="Lutzoni F."/>
            <person name="Miadlikowska J."/>
            <person name="Eastwood D.C."/>
            <person name="Hamelin R.C."/>
            <person name="Grigoriev I.V."/>
            <person name="U'Ren J.M."/>
        </authorList>
    </citation>
    <scope>NUCLEOTIDE SEQUENCE [LARGE SCALE GENOMIC DNA]</scope>
    <source>
        <strain evidence="1 2">ER1909</strain>
    </source>
</reference>
<dbReference type="EMBL" id="MU394456">
    <property type="protein sequence ID" value="KAI6080310.1"/>
    <property type="molecule type" value="Genomic_DNA"/>
</dbReference>
<name>A0ACC0CIU0_9PEZI</name>
<sequence>MRLRNETTQQFIGDLSEYNDPDCPFCRLICKVIGRAWGVTYNSAKFNLSNEISCQLFIQSRSPLSVQEAHSTNKKPPNFYQNRDPQRKIDRTSQSYIVAEIESIPSQAELNYLPRLESWLDECQKHDHSRMAMKQKKYAPFQAQNSFRLIDVEEECLVQKDGTCSYMALSYVWGSLPTLQFPGDNEREIPVLLTLQRNVKDLSVARSLSKLRTTSRATGRIPLTVRDAMEFTRQMGIRYLWVDTLCIIQDDPKDKPYLIGHMDDIYNHATATIVAAVGNNADAGLRGVSPRRGRPIEVTKIVNASNGTTLHLSPCLLSLTEETRDETWSGRGWVFQEQSLSQRCLYFTAEEIFFNCSDGQRREGYDYAHAIKTFETANVLVRTGPPWWTRNLRKDLDPTPYHYLGDVSGKLDVQAYQVAIQDYSRRNLTLPQDILNAFEGIFNRFARSSNEPQLSIFQVQGIHPHLLFQAILWFPIAESKKRVCKAGLRFSTWSWASWIGKIEFGFADNSWLPRNISQAPIKRVPLCVPIACWHYGGSKQRFWTSDIWKTACETPSRGAEHASNEIDRAKIHLCGQVGIDINLLLKRSRDEVASSLKYGELGFFGPYLAARQFHISTPENGQVGNLKVSAHQGEFRFDGEVKEVDELVIVVVATTVIKPVATESMFLGLRTRWGISKRVGIGYICYSSDENQSKPRWRYRLFRIR</sequence>
<dbReference type="Proteomes" id="UP001497680">
    <property type="component" value="Unassembled WGS sequence"/>
</dbReference>
<comment type="caution">
    <text evidence="1">The sequence shown here is derived from an EMBL/GenBank/DDBJ whole genome shotgun (WGS) entry which is preliminary data.</text>
</comment>